<proteinExistence type="predicted"/>
<reference evidence="2" key="1">
    <citation type="submission" date="2021-06" db="EMBL/GenBank/DDBJ databases">
        <title>Parelaphostrongylus tenuis whole genome reference sequence.</title>
        <authorList>
            <person name="Garwood T.J."/>
            <person name="Larsen P.A."/>
            <person name="Fountain-Jones N.M."/>
            <person name="Garbe J.R."/>
            <person name="Macchietto M.G."/>
            <person name="Kania S.A."/>
            <person name="Gerhold R.W."/>
            <person name="Richards J.E."/>
            <person name="Wolf T.M."/>
        </authorList>
    </citation>
    <scope>NUCLEOTIDE SEQUENCE</scope>
    <source>
        <strain evidence="2">MNPRO001-30</strain>
        <tissue evidence="2">Meninges</tissue>
    </source>
</reference>
<accession>A0AAD5MI53</accession>
<organism evidence="2 3">
    <name type="scientific">Parelaphostrongylus tenuis</name>
    <name type="common">Meningeal worm</name>
    <dbReference type="NCBI Taxonomy" id="148309"/>
    <lineage>
        <taxon>Eukaryota</taxon>
        <taxon>Metazoa</taxon>
        <taxon>Ecdysozoa</taxon>
        <taxon>Nematoda</taxon>
        <taxon>Chromadorea</taxon>
        <taxon>Rhabditida</taxon>
        <taxon>Rhabditina</taxon>
        <taxon>Rhabditomorpha</taxon>
        <taxon>Strongyloidea</taxon>
        <taxon>Metastrongylidae</taxon>
        <taxon>Parelaphostrongylus</taxon>
    </lineage>
</organism>
<protein>
    <submittedName>
        <fullName evidence="2">Uncharacterized protein</fullName>
    </submittedName>
</protein>
<sequence>MRAVMIALLPLLIAIAFADDKTLCGKRCAEKYGEADIRSACNTGCDARPGITQGPMAFVDCFKSCDSEFKQENGTDDESEAHAACSYACSLPMTRSLFMSVKYNNDEKPVVEIVRKEGDEVVDSGPHMGGTSVDQLLSGILGHINRVPVIKNPLIEHDSQSEEDRNSSVKGLQVLTALF</sequence>
<keyword evidence="1" id="KW-0732">Signal</keyword>
<comment type="caution">
    <text evidence="2">The sequence shown here is derived from an EMBL/GenBank/DDBJ whole genome shotgun (WGS) entry which is preliminary data.</text>
</comment>
<gene>
    <name evidence="2" type="ORF">KIN20_003352</name>
</gene>
<evidence type="ECO:0000313" key="2">
    <source>
        <dbReference type="EMBL" id="KAJ1348121.1"/>
    </source>
</evidence>
<name>A0AAD5MI53_PARTN</name>
<evidence type="ECO:0000313" key="3">
    <source>
        <dbReference type="Proteomes" id="UP001196413"/>
    </source>
</evidence>
<keyword evidence="3" id="KW-1185">Reference proteome</keyword>
<dbReference type="Proteomes" id="UP001196413">
    <property type="component" value="Unassembled WGS sequence"/>
</dbReference>
<feature type="signal peptide" evidence="1">
    <location>
        <begin position="1"/>
        <end position="18"/>
    </location>
</feature>
<dbReference type="EMBL" id="JAHQIW010000434">
    <property type="protein sequence ID" value="KAJ1348121.1"/>
    <property type="molecule type" value="Genomic_DNA"/>
</dbReference>
<dbReference type="AlphaFoldDB" id="A0AAD5MI53"/>
<feature type="chain" id="PRO_5041955199" evidence="1">
    <location>
        <begin position="19"/>
        <end position="179"/>
    </location>
</feature>
<evidence type="ECO:0000256" key="1">
    <source>
        <dbReference type="SAM" id="SignalP"/>
    </source>
</evidence>